<organism evidence="2 3">
    <name type="scientific">Allosaccharopolyspora coralli</name>
    <dbReference type="NCBI Taxonomy" id="2665642"/>
    <lineage>
        <taxon>Bacteria</taxon>
        <taxon>Bacillati</taxon>
        <taxon>Actinomycetota</taxon>
        <taxon>Actinomycetes</taxon>
        <taxon>Pseudonocardiales</taxon>
        <taxon>Pseudonocardiaceae</taxon>
        <taxon>Allosaccharopolyspora</taxon>
    </lineage>
</organism>
<keyword evidence="1" id="KW-0472">Membrane</keyword>
<evidence type="ECO:0000313" key="3">
    <source>
        <dbReference type="Proteomes" id="UP000371041"/>
    </source>
</evidence>
<feature type="transmembrane region" description="Helical" evidence="1">
    <location>
        <begin position="104"/>
        <end position="125"/>
    </location>
</feature>
<gene>
    <name evidence="2" type="ORF">GIY23_02605</name>
</gene>
<keyword evidence="1" id="KW-0812">Transmembrane</keyword>
<protein>
    <submittedName>
        <fullName evidence="2">DUF2537 domain-containing protein</fullName>
    </submittedName>
</protein>
<dbReference type="EMBL" id="CP045929">
    <property type="protein sequence ID" value="QGK68592.1"/>
    <property type="molecule type" value="Genomic_DNA"/>
</dbReference>
<dbReference type="KEGG" id="sace:GIY23_02605"/>
<dbReference type="InterPro" id="IPR024244">
    <property type="entry name" value="DUF2537"/>
</dbReference>
<keyword evidence="3" id="KW-1185">Reference proteome</keyword>
<feature type="transmembrane region" description="Helical" evidence="1">
    <location>
        <begin position="160"/>
        <end position="184"/>
    </location>
</feature>
<evidence type="ECO:0000313" key="2">
    <source>
        <dbReference type="EMBL" id="QGK68592.1"/>
    </source>
</evidence>
<name>A0A5Q3Q283_9PSEU</name>
<dbReference type="Proteomes" id="UP000371041">
    <property type="component" value="Chromosome"/>
</dbReference>
<accession>A0A5Q3Q283</accession>
<dbReference type="RefSeq" id="WP_154075201.1">
    <property type="nucleotide sequence ID" value="NZ_CP045929.1"/>
</dbReference>
<proteinExistence type="predicted"/>
<keyword evidence="1" id="KW-1133">Transmembrane helix</keyword>
<sequence>MTPKVELGVADGRPVLVIAPQRREIDPAHCRLPPGLVDALQEWARIAASVQEADARADAVSRRGRQLAARVAQSLGDEIGYHDPVTGDVHRVVHRSEPPESTPWATGLTVAAIVAAITATALVIVTAGLTQVNVLLAIAVNLAVAAGFAPSIWLGRRVLVWRWVAYGVAAGIVLAWIGLLFSLLGA</sequence>
<dbReference type="AlphaFoldDB" id="A0A5Q3Q283"/>
<dbReference type="Pfam" id="PF10801">
    <property type="entry name" value="DUF2537"/>
    <property type="match status" value="1"/>
</dbReference>
<feature type="transmembrane region" description="Helical" evidence="1">
    <location>
        <begin position="132"/>
        <end position="154"/>
    </location>
</feature>
<reference evidence="3" key="1">
    <citation type="submission" date="2019-11" db="EMBL/GenBank/DDBJ databases">
        <title>The complete genome sequence of Saccharopolyspora sp. E2A.</title>
        <authorList>
            <person name="Zhang G."/>
        </authorList>
    </citation>
    <scope>NUCLEOTIDE SEQUENCE [LARGE SCALE GENOMIC DNA]</scope>
    <source>
        <strain evidence="3">E2A</strain>
    </source>
</reference>
<evidence type="ECO:0000256" key="1">
    <source>
        <dbReference type="SAM" id="Phobius"/>
    </source>
</evidence>